<evidence type="ECO:0000256" key="2">
    <source>
        <dbReference type="SAM" id="Phobius"/>
    </source>
</evidence>
<evidence type="ECO:0000313" key="3">
    <source>
        <dbReference type="EMBL" id="KAJ7327416.1"/>
    </source>
</evidence>
<dbReference type="EMBL" id="JARIHO010000041">
    <property type="protein sequence ID" value="KAJ7327416.1"/>
    <property type="molecule type" value="Genomic_DNA"/>
</dbReference>
<feature type="transmembrane region" description="Helical" evidence="2">
    <location>
        <begin position="181"/>
        <end position="201"/>
    </location>
</feature>
<comment type="caution">
    <text evidence="3">The sequence shown here is derived from an EMBL/GenBank/DDBJ whole genome shotgun (WGS) entry which is preliminary data.</text>
</comment>
<feature type="transmembrane region" description="Helical" evidence="2">
    <location>
        <begin position="42"/>
        <end position="64"/>
    </location>
</feature>
<keyword evidence="2" id="KW-0812">Transmembrane</keyword>
<gene>
    <name evidence="3" type="ORF">DFH08DRAFT_331776</name>
</gene>
<keyword evidence="2" id="KW-1133">Transmembrane helix</keyword>
<feature type="transmembrane region" description="Helical" evidence="2">
    <location>
        <begin position="84"/>
        <end position="103"/>
    </location>
</feature>
<organism evidence="3 4">
    <name type="scientific">Mycena albidolilacea</name>
    <dbReference type="NCBI Taxonomy" id="1033008"/>
    <lineage>
        <taxon>Eukaryota</taxon>
        <taxon>Fungi</taxon>
        <taxon>Dikarya</taxon>
        <taxon>Basidiomycota</taxon>
        <taxon>Agaricomycotina</taxon>
        <taxon>Agaricomycetes</taxon>
        <taxon>Agaricomycetidae</taxon>
        <taxon>Agaricales</taxon>
        <taxon>Marasmiineae</taxon>
        <taxon>Mycenaceae</taxon>
        <taxon>Mycena</taxon>
    </lineage>
</organism>
<evidence type="ECO:0000256" key="1">
    <source>
        <dbReference type="SAM" id="MobiDB-lite"/>
    </source>
</evidence>
<dbReference type="Proteomes" id="UP001218218">
    <property type="component" value="Unassembled WGS sequence"/>
</dbReference>
<protein>
    <submittedName>
        <fullName evidence="3">Uncharacterized protein</fullName>
    </submittedName>
</protein>
<sequence>MDDFWYDISQLWTGTFFYGIYLVLFCICIYILLNRPRPGNTIYLVTAIALFTLSTAQAVLNLVLGAGEVDYLDIPFDHLEDAANIIYGVNNIIADALVIYRCYVVWDRKIHVVVLPTLMLIVTSVFAVDLKLPANPYFGLSFATNVIVTALTAGRIWWICRQCRLQSTVRTAVQRQCVSSVAIIVESGVLYSATVLAYLILNSIPSMHAVRNPIYQMLTQVVGIAPTLIIVRVGLGVKTLPTESTLKMTDVMASDSSRFSQPDLEKGLPGTPRDFEKGFSNYDADGSA</sequence>
<name>A0AAD6ZLD0_9AGAR</name>
<accession>A0AAD6ZLD0</accession>
<evidence type="ECO:0000313" key="4">
    <source>
        <dbReference type="Proteomes" id="UP001218218"/>
    </source>
</evidence>
<feature type="transmembrane region" description="Helical" evidence="2">
    <location>
        <begin position="110"/>
        <end position="128"/>
    </location>
</feature>
<keyword evidence="2" id="KW-0472">Membrane</keyword>
<keyword evidence="4" id="KW-1185">Reference proteome</keyword>
<dbReference type="AlphaFoldDB" id="A0AAD6ZLD0"/>
<feature type="region of interest" description="Disordered" evidence="1">
    <location>
        <begin position="255"/>
        <end position="288"/>
    </location>
</feature>
<feature type="transmembrane region" description="Helical" evidence="2">
    <location>
        <begin position="12"/>
        <end position="33"/>
    </location>
</feature>
<proteinExistence type="predicted"/>
<feature type="transmembrane region" description="Helical" evidence="2">
    <location>
        <begin position="213"/>
        <end position="235"/>
    </location>
</feature>
<reference evidence="3" key="1">
    <citation type="submission" date="2023-03" db="EMBL/GenBank/DDBJ databases">
        <title>Massive genome expansion in bonnet fungi (Mycena s.s.) driven by repeated elements and novel gene families across ecological guilds.</title>
        <authorList>
            <consortium name="Lawrence Berkeley National Laboratory"/>
            <person name="Harder C.B."/>
            <person name="Miyauchi S."/>
            <person name="Viragh M."/>
            <person name="Kuo A."/>
            <person name="Thoen E."/>
            <person name="Andreopoulos B."/>
            <person name="Lu D."/>
            <person name="Skrede I."/>
            <person name="Drula E."/>
            <person name="Henrissat B."/>
            <person name="Morin E."/>
            <person name="Kohler A."/>
            <person name="Barry K."/>
            <person name="LaButti K."/>
            <person name="Morin E."/>
            <person name="Salamov A."/>
            <person name="Lipzen A."/>
            <person name="Mereny Z."/>
            <person name="Hegedus B."/>
            <person name="Baldrian P."/>
            <person name="Stursova M."/>
            <person name="Weitz H."/>
            <person name="Taylor A."/>
            <person name="Grigoriev I.V."/>
            <person name="Nagy L.G."/>
            <person name="Martin F."/>
            <person name="Kauserud H."/>
        </authorList>
    </citation>
    <scope>NUCLEOTIDE SEQUENCE</scope>
    <source>
        <strain evidence="3">CBHHK002</strain>
    </source>
</reference>
<feature type="transmembrane region" description="Helical" evidence="2">
    <location>
        <begin position="140"/>
        <end position="160"/>
    </location>
</feature>